<reference evidence="3" key="1">
    <citation type="submission" date="2020-02" db="EMBL/GenBank/DDBJ databases">
        <authorList>
            <person name="Meier V. D."/>
        </authorList>
    </citation>
    <scope>NUCLEOTIDE SEQUENCE</scope>
    <source>
        <strain evidence="3">AVDCRST_MAG18</strain>
    </source>
</reference>
<evidence type="ECO:0000313" key="3">
    <source>
        <dbReference type="EMBL" id="CAA9550115.1"/>
    </source>
</evidence>
<dbReference type="FunFam" id="3.40.50.720:FF:000084">
    <property type="entry name" value="Short-chain dehydrogenase reductase"/>
    <property type="match status" value="1"/>
</dbReference>
<dbReference type="SUPFAM" id="SSF51735">
    <property type="entry name" value="NAD(P)-binding Rossmann-fold domains"/>
    <property type="match status" value="1"/>
</dbReference>
<dbReference type="CDD" id="cd05233">
    <property type="entry name" value="SDR_c"/>
    <property type="match status" value="1"/>
</dbReference>
<dbReference type="NCBIfam" id="NF004203">
    <property type="entry name" value="PRK05653.2-4"/>
    <property type="match status" value="1"/>
</dbReference>
<dbReference type="InterPro" id="IPR036291">
    <property type="entry name" value="NAD(P)-bd_dom_sf"/>
</dbReference>
<dbReference type="PRINTS" id="PR00081">
    <property type="entry name" value="GDHRDH"/>
</dbReference>
<evidence type="ECO:0000256" key="2">
    <source>
        <dbReference type="ARBA" id="ARBA00023002"/>
    </source>
</evidence>
<dbReference type="Pfam" id="PF13561">
    <property type="entry name" value="adh_short_C2"/>
    <property type="match status" value="1"/>
</dbReference>
<dbReference type="PRINTS" id="PR00080">
    <property type="entry name" value="SDRFAMILY"/>
</dbReference>
<dbReference type="PANTHER" id="PTHR24321:SF8">
    <property type="entry name" value="ESTRADIOL 17-BETA-DEHYDROGENASE 8-RELATED"/>
    <property type="match status" value="1"/>
</dbReference>
<keyword evidence="2 3" id="KW-0560">Oxidoreductase</keyword>
<dbReference type="InterPro" id="IPR002347">
    <property type="entry name" value="SDR_fam"/>
</dbReference>
<dbReference type="PANTHER" id="PTHR24321">
    <property type="entry name" value="DEHYDROGENASES, SHORT CHAIN"/>
    <property type="match status" value="1"/>
</dbReference>
<sequence>MNTDLTGKVALVTGGGSGIGAATCRTLAQAGAAIAILDLRPGPAQTVAEAITAEGGRAIAIAADVTDELAVSAAVVRTVEELGGLQIVFANAGINGMQTPIEEMTLDEWRATIDTNLTGTFLTTKHSIPHLRAAGGGAIVVTASVNGTRLFSAPGYSAYSTSKAGQATFARMAATELARWNIRVNTIIPGSIRTNIGERTYRRNLEAITYDVKMPEKFPPLGARVADPTEVADLVLYLVSDASRYVTGTEVVIDAGLTLLRG</sequence>
<accession>A0A6J4UI41</accession>
<dbReference type="AlphaFoldDB" id="A0A6J4UI41"/>
<gene>
    <name evidence="3" type="ORF">AVDCRST_MAG18-246</name>
</gene>
<proteinExistence type="inferred from homology"/>
<dbReference type="GO" id="GO:0004316">
    <property type="term" value="F:3-oxoacyl-[acyl-carrier-protein] reductase (NADPH) activity"/>
    <property type="evidence" value="ECO:0007669"/>
    <property type="project" value="UniProtKB-EC"/>
</dbReference>
<protein>
    <submittedName>
        <fullName evidence="3">3-oxoacyl-[acyl-carrier protein] reductase</fullName>
        <ecNumber evidence="3">1.1.1.100</ecNumber>
    </submittedName>
</protein>
<comment type="similarity">
    <text evidence="1">Belongs to the short-chain dehydrogenases/reductases (SDR) family.</text>
</comment>
<dbReference type="EC" id="1.1.1.100" evidence="3"/>
<evidence type="ECO:0000256" key="1">
    <source>
        <dbReference type="ARBA" id="ARBA00006484"/>
    </source>
</evidence>
<dbReference type="Gene3D" id="3.40.50.720">
    <property type="entry name" value="NAD(P)-binding Rossmann-like Domain"/>
    <property type="match status" value="1"/>
</dbReference>
<dbReference type="EMBL" id="CADCWN010000015">
    <property type="protein sequence ID" value="CAA9550115.1"/>
    <property type="molecule type" value="Genomic_DNA"/>
</dbReference>
<organism evidence="3">
    <name type="scientific">uncultured Thermomicrobiales bacterium</name>
    <dbReference type="NCBI Taxonomy" id="1645740"/>
    <lineage>
        <taxon>Bacteria</taxon>
        <taxon>Pseudomonadati</taxon>
        <taxon>Thermomicrobiota</taxon>
        <taxon>Thermomicrobia</taxon>
        <taxon>Thermomicrobiales</taxon>
        <taxon>environmental samples</taxon>
    </lineage>
</organism>
<name>A0A6J4UI41_9BACT</name>